<keyword evidence="3" id="KW-1185">Reference proteome</keyword>
<sequence length="520" mass="58903">MSGNICPHCGNTKYAETFLSDDSSFLQAEAQRIDALIRELQSRRAAVRRKINRQSAATRSLPQELLSDIFTYAYPTPSFSPRINLQSLEGDEPVESAVAEPLTRDEILPKPLGLGAVCTYWRQVAWDTPGLWVALDLRPFLNTPDCKAAAALLCLYTRNVGPLGLSVQIVFHWTIAAGMVDDSIVGPIQFLGDALCSQETMFKTHMLVLSNPPSAWIPCLSNGFINMHTLAITTSQPKHQFTLTTIDNVPSLRHVSLRGIQDLVSLPIHQLLSLTLRDMPLDLTYHLMGRNIISFRTRLPRFPRVSYTTPPSNGTLSVLNHIEHLEWTGVYHPWDRHLQHFRFPSLRYLQFHGDIPPRLLPWFETLPSTLKTFHSTDTLEVDYLIDILYSLPQLETLVLEKCEYAQYILERFGASSFSSSSNDDTSPPQRNFLPNLTRLKIEGTFADYDKRFPLELTDAIAEVLPERIRTLQHRPLFSLEIDPAEKVQWSPEASEKLKVLTVIHAGRLRILVGGKEVSWT</sequence>
<gene>
    <name evidence="2" type="ORF">D9756_002675</name>
</gene>
<dbReference type="Gene3D" id="3.80.10.10">
    <property type="entry name" value="Ribonuclease Inhibitor"/>
    <property type="match status" value="1"/>
</dbReference>
<dbReference type="Proteomes" id="UP000559027">
    <property type="component" value="Unassembled WGS sequence"/>
</dbReference>
<proteinExistence type="predicted"/>
<name>A0A8H5GCL1_9AGAR</name>
<evidence type="ECO:0000256" key="1">
    <source>
        <dbReference type="SAM" id="Coils"/>
    </source>
</evidence>
<evidence type="ECO:0000313" key="3">
    <source>
        <dbReference type="Proteomes" id="UP000559027"/>
    </source>
</evidence>
<organism evidence="2 3">
    <name type="scientific">Leucocoprinus leucothites</name>
    <dbReference type="NCBI Taxonomy" id="201217"/>
    <lineage>
        <taxon>Eukaryota</taxon>
        <taxon>Fungi</taxon>
        <taxon>Dikarya</taxon>
        <taxon>Basidiomycota</taxon>
        <taxon>Agaricomycotina</taxon>
        <taxon>Agaricomycetes</taxon>
        <taxon>Agaricomycetidae</taxon>
        <taxon>Agaricales</taxon>
        <taxon>Agaricineae</taxon>
        <taxon>Agaricaceae</taxon>
        <taxon>Leucocoprinus</taxon>
    </lineage>
</organism>
<feature type="coiled-coil region" evidence="1">
    <location>
        <begin position="30"/>
        <end position="57"/>
    </location>
</feature>
<protein>
    <recommendedName>
        <fullName evidence="4">F-box domain-containing protein</fullName>
    </recommendedName>
</protein>
<dbReference type="OrthoDB" id="3054896at2759"/>
<accession>A0A8H5GCL1</accession>
<keyword evidence="1" id="KW-0175">Coiled coil</keyword>
<reference evidence="2 3" key="1">
    <citation type="journal article" date="2020" name="ISME J.">
        <title>Uncovering the hidden diversity of litter-decomposition mechanisms in mushroom-forming fungi.</title>
        <authorList>
            <person name="Floudas D."/>
            <person name="Bentzer J."/>
            <person name="Ahren D."/>
            <person name="Johansson T."/>
            <person name="Persson P."/>
            <person name="Tunlid A."/>
        </authorList>
    </citation>
    <scope>NUCLEOTIDE SEQUENCE [LARGE SCALE GENOMIC DNA]</scope>
    <source>
        <strain evidence="2 3">CBS 146.42</strain>
    </source>
</reference>
<dbReference type="AlphaFoldDB" id="A0A8H5GCL1"/>
<comment type="caution">
    <text evidence="2">The sequence shown here is derived from an EMBL/GenBank/DDBJ whole genome shotgun (WGS) entry which is preliminary data.</text>
</comment>
<evidence type="ECO:0000313" key="2">
    <source>
        <dbReference type="EMBL" id="KAF5362509.1"/>
    </source>
</evidence>
<dbReference type="SUPFAM" id="SSF52047">
    <property type="entry name" value="RNI-like"/>
    <property type="match status" value="1"/>
</dbReference>
<dbReference type="EMBL" id="JAACJO010000002">
    <property type="protein sequence ID" value="KAF5362509.1"/>
    <property type="molecule type" value="Genomic_DNA"/>
</dbReference>
<dbReference type="InterPro" id="IPR032675">
    <property type="entry name" value="LRR_dom_sf"/>
</dbReference>
<evidence type="ECO:0008006" key="4">
    <source>
        <dbReference type="Google" id="ProtNLM"/>
    </source>
</evidence>